<evidence type="ECO:0000313" key="2">
    <source>
        <dbReference type="EMBL" id="RMC96361.1"/>
    </source>
</evidence>
<sequence length="167" mass="19601">MLIKLLILFILILFVLVFIPIPLKIKINYINKAFSLKIYNLNVINKFNLKDNKPPLERKKKSSFLINNFKVNLKSLKKLKFKPHIKIKVKLIYGLDDAAYTAITYGLIPTLSTFIFALIKNIFVVKKKELHVKPVFNSFYFNLEISSIIYISLAKIIYMYIKLFKHS</sequence>
<keyword evidence="1" id="KW-0472">Membrane</keyword>
<keyword evidence="1" id="KW-1133">Transmembrane helix</keyword>
<dbReference type="Proteomes" id="UP000277999">
    <property type="component" value="Unassembled WGS sequence"/>
</dbReference>
<feature type="transmembrane region" description="Helical" evidence="1">
    <location>
        <begin position="139"/>
        <end position="161"/>
    </location>
</feature>
<feature type="transmembrane region" description="Helical" evidence="1">
    <location>
        <begin position="98"/>
        <end position="119"/>
    </location>
</feature>
<protein>
    <submittedName>
        <fullName evidence="2">DUF2953 domain-containing protein</fullName>
    </submittedName>
</protein>
<comment type="caution">
    <text evidence="2">The sequence shown here is derived from an EMBL/GenBank/DDBJ whole genome shotgun (WGS) entry which is preliminary data.</text>
</comment>
<reference evidence="2 3" key="1">
    <citation type="submission" date="2018-10" db="EMBL/GenBank/DDBJ databases">
        <title>Genome-centric metagenomics revealed C2 chemical producing, CO utilizing Clostridium with novel acetogenic gene cluster.</title>
        <authorList>
            <person name="Kang H."/>
            <person name="Park B."/>
            <person name="Choi I.G."/>
            <person name="Chang I.S."/>
        </authorList>
    </citation>
    <scope>NUCLEOTIDE SEQUENCE [LARGE SCALE GENOMIC DNA]</scope>
    <source>
        <strain evidence="2 3">H21-9</strain>
    </source>
</reference>
<dbReference type="EMBL" id="RFAQ01000064">
    <property type="protein sequence ID" value="RMC96361.1"/>
    <property type="molecule type" value="Genomic_DNA"/>
</dbReference>
<dbReference type="Pfam" id="PF11167">
    <property type="entry name" value="DUF2953"/>
    <property type="match status" value="1"/>
</dbReference>
<feature type="transmembrane region" description="Helical" evidence="1">
    <location>
        <begin position="6"/>
        <end position="23"/>
    </location>
</feature>
<name>A0A3M0SEQ1_9CLOT</name>
<dbReference type="InterPro" id="IPR021338">
    <property type="entry name" value="DUF2953"/>
</dbReference>
<accession>A0A3M0SEQ1</accession>
<organism evidence="2 3">
    <name type="scientific">Clostridium autoethanogenum</name>
    <dbReference type="NCBI Taxonomy" id="84023"/>
    <lineage>
        <taxon>Bacteria</taxon>
        <taxon>Bacillati</taxon>
        <taxon>Bacillota</taxon>
        <taxon>Clostridia</taxon>
        <taxon>Eubacteriales</taxon>
        <taxon>Clostridiaceae</taxon>
        <taxon>Clostridium</taxon>
    </lineage>
</organism>
<evidence type="ECO:0000256" key="1">
    <source>
        <dbReference type="SAM" id="Phobius"/>
    </source>
</evidence>
<gene>
    <name evidence="2" type="ORF">D9O40_15940</name>
</gene>
<keyword evidence="1" id="KW-0812">Transmembrane</keyword>
<evidence type="ECO:0000313" key="3">
    <source>
        <dbReference type="Proteomes" id="UP000277999"/>
    </source>
</evidence>
<proteinExistence type="predicted"/>
<dbReference type="AlphaFoldDB" id="A0A3M0SEQ1"/>